<keyword evidence="1" id="KW-0646">Protease inhibitor</keyword>
<name>A0A368GFB6_ANCCA</name>
<dbReference type="PANTHER" id="PTHR46901:SF3">
    <property type="entry name" value="EGF-LIKE DOMAIN-CONTAINING PROTEIN"/>
    <property type="match status" value="1"/>
</dbReference>
<feature type="region of interest" description="Disordered" evidence="2">
    <location>
        <begin position="83"/>
        <end position="141"/>
    </location>
</feature>
<dbReference type="CDD" id="cd09631">
    <property type="entry name" value="DOMON_DOH"/>
    <property type="match status" value="4"/>
</dbReference>
<evidence type="ECO:0000313" key="4">
    <source>
        <dbReference type="EMBL" id="RCN43062.1"/>
    </source>
</evidence>
<dbReference type="Proteomes" id="UP000252519">
    <property type="component" value="Unassembled WGS sequence"/>
</dbReference>
<dbReference type="AlphaFoldDB" id="A0A368GFB6"/>
<dbReference type="Gene3D" id="2.10.25.10">
    <property type="entry name" value="Laminin"/>
    <property type="match status" value="3"/>
</dbReference>
<accession>A0A368GFB6</accession>
<dbReference type="InterPro" id="IPR045266">
    <property type="entry name" value="DOH_DOMON"/>
</dbReference>
<dbReference type="PANTHER" id="PTHR46901">
    <property type="entry name" value="GH04942P"/>
    <property type="match status" value="1"/>
</dbReference>
<organism evidence="4 5">
    <name type="scientific">Ancylostoma caninum</name>
    <name type="common">Dog hookworm</name>
    <dbReference type="NCBI Taxonomy" id="29170"/>
    <lineage>
        <taxon>Eukaryota</taxon>
        <taxon>Metazoa</taxon>
        <taxon>Ecdysozoa</taxon>
        <taxon>Nematoda</taxon>
        <taxon>Chromadorea</taxon>
        <taxon>Rhabditida</taxon>
        <taxon>Rhabditina</taxon>
        <taxon>Rhabditomorpha</taxon>
        <taxon>Strongyloidea</taxon>
        <taxon>Ancylostomatidae</taxon>
        <taxon>Ancylostomatinae</taxon>
        <taxon>Ancylostoma</taxon>
    </lineage>
</organism>
<dbReference type="InterPro" id="IPR002919">
    <property type="entry name" value="TIL_dom"/>
</dbReference>
<feature type="compositionally biased region" description="Low complexity" evidence="2">
    <location>
        <begin position="102"/>
        <end position="125"/>
    </location>
</feature>
<reference evidence="4 5" key="1">
    <citation type="submission" date="2014-10" db="EMBL/GenBank/DDBJ databases">
        <title>Draft genome of the hookworm Ancylostoma caninum.</title>
        <authorList>
            <person name="Mitreva M."/>
        </authorList>
    </citation>
    <scope>NUCLEOTIDE SEQUENCE [LARGE SCALE GENOMIC DNA]</scope>
    <source>
        <strain evidence="4 5">Baltimore</strain>
    </source>
</reference>
<dbReference type="Gene3D" id="2.60.40.1210">
    <property type="entry name" value="Cellobiose dehydrogenase, cytochrome domain"/>
    <property type="match status" value="1"/>
</dbReference>
<proteinExistence type="predicted"/>
<dbReference type="STRING" id="29170.A0A368GFB6"/>
<feature type="domain" description="DOMON" evidence="3">
    <location>
        <begin position="932"/>
        <end position="1048"/>
    </location>
</feature>
<protein>
    <recommendedName>
        <fullName evidence="3">DOMON domain-containing protein</fullName>
    </recommendedName>
</protein>
<dbReference type="OrthoDB" id="188511at2759"/>
<dbReference type="SMART" id="SM00664">
    <property type="entry name" value="DoH"/>
    <property type="match status" value="4"/>
</dbReference>
<dbReference type="InterPro" id="IPR036084">
    <property type="entry name" value="Ser_inhib-like_sf"/>
</dbReference>
<dbReference type="Pfam" id="PF01826">
    <property type="entry name" value="TIL"/>
    <property type="match status" value="3"/>
</dbReference>
<dbReference type="Pfam" id="PF03351">
    <property type="entry name" value="DOMON"/>
    <property type="match status" value="4"/>
</dbReference>
<feature type="region of interest" description="Disordered" evidence="2">
    <location>
        <begin position="1111"/>
        <end position="1136"/>
    </location>
</feature>
<gene>
    <name evidence="4" type="ORF">ANCCAN_10943</name>
</gene>
<keyword evidence="5" id="KW-1185">Reference proteome</keyword>
<dbReference type="GO" id="GO:0004867">
    <property type="term" value="F:serine-type endopeptidase inhibitor activity"/>
    <property type="evidence" value="ECO:0007669"/>
    <property type="project" value="UniProtKB-KW"/>
</dbReference>
<feature type="domain" description="DOMON" evidence="3">
    <location>
        <begin position="574"/>
        <end position="693"/>
    </location>
</feature>
<keyword evidence="1" id="KW-0722">Serine protease inhibitor</keyword>
<dbReference type="PROSITE" id="PS50836">
    <property type="entry name" value="DOMON"/>
    <property type="match status" value="4"/>
</dbReference>
<dbReference type="SUPFAM" id="SSF57567">
    <property type="entry name" value="Serine protease inhibitors"/>
    <property type="match status" value="3"/>
</dbReference>
<evidence type="ECO:0000259" key="3">
    <source>
        <dbReference type="PROSITE" id="PS50836"/>
    </source>
</evidence>
<evidence type="ECO:0000313" key="5">
    <source>
        <dbReference type="Proteomes" id="UP000252519"/>
    </source>
</evidence>
<feature type="domain" description="DOMON" evidence="3">
    <location>
        <begin position="399"/>
        <end position="520"/>
    </location>
</feature>
<evidence type="ECO:0000256" key="1">
    <source>
        <dbReference type="ARBA" id="ARBA00022900"/>
    </source>
</evidence>
<feature type="domain" description="DOMON" evidence="3">
    <location>
        <begin position="722"/>
        <end position="847"/>
    </location>
</feature>
<sequence length="1136" mass="124933">MHFLTEFSEKCHCCLFVSEKLSSTIPLLPEKDEIEVVLRYPGQSWAAIGWKPQNTECPRYAPQFEQPGTTATNQHTLQRVEIKKTEPDATSTSVTAGTALPTESSAPITTTETSTTAATNATSSEDCGPNEQWSSCPETSRDCEPSCDWTRFPETIPNCPRSCGSPRCICKEGFVRMTNEEEACVPFDFCDKEADHSCPANSTWAKCGTACEPSCANMYDTAPCPATCEKSACTCADNYVRHEGKCIYWGDCPDIDSHFHDAKKSTEVTGVPAVSVDVPVQTQMTSTTTRSPESLKCAINETVVECGRVCEPDCVSIFNRNDCDKCGTPACACMQGYARNPEGVCVYWGDCPVNAMGLQSKPTSTAPTSAPKVQKTNKLKVGGDVCYGDFRYPTGCSECDYKLSWNYVEETDEVEFSLETKLMANSWTGLGLSKDGSMVNADMMIVKSFGGNLSLHDMYSEGYGAPTKDAQQNLFTPNVIGTHANGVLRAQFVRKRNTGDKNDKSFSNECWKMMFPVAGGKLDESGNITAHVVTPLVSEKEVCIRSCREEKKDIGDAACQNSYRYPAECVGDECEYTASWSYDSTANDVRFEISSKNIGRWTGIGFSKDGQMTNSDIYTGWVFEGKAFVTDRFAYGRQLPAIDPADRQDIYDIGGKIEDETQTFWFRRAVHSKDRLTDFPLDQCWYFLFPVGGGRVLARKSSDFTNPRTPIGYHDLYQPRVSPSRICICDGSGKPLSNVRARSRRQAMPPAIAAPSTSSHGKPNAMECTDMVVGFVANGRGRVQDFYSPSKATPRPDSVFGGSDSLTAAAAFNEDGVTTVVFRKKLRADDKWDHSIRGPMTVIWAKGADPNNYQHTTGGAPIQADPAFFTSNSFKYHGRNHRGVLTIDFSEETRKEKLYHGLHIDTSTCSGIYSFPANCVQQAVEGEGETKCKYVIRWISDGSVARFSVQASMMKSEWTAIGFSLDGAMTGSDVVVIGLQNNEVITVTDQFMPNYGRPVVDEQQDIFDVETSYVEGVLTANFSRELYSEDERDINLQKCVYLLFTPAGGKIEPNGEMRKHGEIPIASRTKVCLNTCSELPTKVATKEPPGGSIPSCPAVFYSKRLEPVTCHGESPPSGQVSRDGAIGEYAKRRTRC</sequence>
<evidence type="ECO:0000256" key="2">
    <source>
        <dbReference type="SAM" id="MobiDB-lite"/>
    </source>
</evidence>
<dbReference type="InterPro" id="IPR005018">
    <property type="entry name" value="DOMON_domain"/>
</dbReference>
<comment type="caution">
    <text evidence="4">The sequence shown here is derived from an EMBL/GenBank/DDBJ whole genome shotgun (WGS) entry which is preliminary data.</text>
</comment>
<dbReference type="EMBL" id="JOJR01000171">
    <property type="protein sequence ID" value="RCN43062.1"/>
    <property type="molecule type" value="Genomic_DNA"/>
</dbReference>
<dbReference type="CDD" id="cd19941">
    <property type="entry name" value="TIL"/>
    <property type="match status" value="3"/>
</dbReference>
<dbReference type="SUPFAM" id="SSF49344">
    <property type="entry name" value="CBD9-like"/>
    <property type="match status" value="2"/>
</dbReference>